<keyword evidence="1" id="KW-0040">ANK repeat</keyword>
<evidence type="ECO:0000256" key="1">
    <source>
        <dbReference type="PROSITE-ProRule" id="PRU00023"/>
    </source>
</evidence>
<dbReference type="Pfam" id="PF06985">
    <property type="entry name" value="HET"/>
    <property type="match status" value="2"/>
</dbReference>
<evidence type="ECO:0000259" key="2">
    <source>
        <dbReference type="SMART" id="SM01111"/>
    </source>
</evidence>
<dbReference type="SUPFAM" id="SSF51322">
    <property type="entry name" value="Cyanovirin-N"/>
    <property type="match status" value="1"/>
</dbReference>
<dbReference type="EMBL" id="PDLM01000017">
    <property type="protein sequence ID" value="RDW58605.1"/>
    <property type="molecule type" value="Genomic_DNA"/>
</dbReference>
<dbReference type="PROSITE" id="PS50297">
    <property type="entry name" value="ANK_REP_REGION"/>
    <property type="match status" value="2"/>
</dbReference>
<dbReference type="Pfam" id="PF08881">
    <property type="entry name" value="CVNH"/>
    <property type="match status" value="1"/>
</dbReference>
<dbReference type="Proteomes" id="UP000256645">
    <property type="component" value="Unassembled WGS sequence"/>
</dbReference>
<dbReference type="PANTHER" id="PTHR24148">
    <property type="entry name" value="ANKYRIN REPEAT DOMAIN-CONTAINING PROTEIN 39 HOMOLOG-RELATED"/>
    <property type="match status" value="1"/>
</dbReference>
<dbReference type="PROSITE" id="PS50088">
    <property type="entry name" value="ANK_REPEAT"/>
    <property type="match status" value="2"/>
</dbReference>
<dbReference type="InterPro" id="IPR011058">
    <property type="entry name" value="Cyanovirin-N"/>
</dbReference>
<organism evidence="3 4">
    <name type="scientific">Coleophoma cylindrospora</name>
    <dbReference type="NCBI Taxonomy" id="1849047"/>
    <lineage>
        <taxon>Eukaryota</taxon>
        <taxon>Fungi</taxon>
        <taxon>Dikarya</taxon>
        <taxon>Ascomycota</taxon>
        <taxon>Pezizomycotina</taxon>
        <taxon>Leotiomycetes</taxon>
        <taxon>Helotiales</taxon>
        <taxon>Dermateaceae</taxon>
        <taxon>Coleophoma</taxon>
    </lineage>
</organism>
<dbReference type="SMART" id="SM00248">
    <property type="entry name" value="ANK"/>
    <property type="match status" value="2"/>
</dbReference>
<feature type="repeat" description="ANK" evidence="1">
    <location>
        <begin position="278"/>
        <end position="310"/>
    </location>
</feature>
<dbReference type="SUPFAM" id="SSF48403">
    <property type="entry name" value="Ankyrin repeat"/>
    <property type="match status" value="1"/>
</dbReference>
<dbReference type="InterPro" id="IPR052895">
    <property type="entry name" value="HetReg/Transcr_Mod"/>
</dbReference>
<dbReference type="OrthoDB" id="2157530at2759"/>
<dbReference type="SMART" id="SM01111">
    <property type="entry name" value="CVNH"/>
    <property type="match status" value="1"/>
</dbReference>
<name>A0A3D8Q9T8_9HELO</name>
<dbReference type="InterPro" id="IPR036673">
    <property type="entry name" value="Cyanovirin-N_sf"/>
</dbReference>
<evidence type="ECO:0000313" key="3">
    <source>
        <dbReference type="EMBL" id="RDW58605.1"/>
    </source>
</evidence>
<feature type="domain" description="Cyanovirin-N" evidence="2">
    <location>
        <begin position="16"/>
        <end position="112"/>
    </location>
</feature>
<dbReference type="Gene3D" id="1.25.40.20">
    <property type="entry name" value="Ankyrin repeat-containing domain"/>
    <property type="match status" value="1"/>
</dbReference>
<evidence type="ECO:0000313" key="4">
    <source>
        <dbReference type="Proteomes" id="UP000256645"/>
    </source>
</evidence>
<comment type="caution">
    <text evidence="3">The sequence shown here is derived from an EMBL/GenBank/DDBJ whole genome shotgun (WGS) entry which is preliminary data.</text>
</comment>
<dbReference type="InterPro" id="IPR002110">
    <property type="entry name" value="Ankyrin_rpt"/>
</dbReference>
<dbReference type="AlphaFoldDB" id="A0A3D8Q9T8"/>
<dbReference type="InterPro" id="IPR036770">
    <property type="entry name" value="Ankyrin_rpt-contain_sf"/>
</dbReference>
<proteinExistence type="predicted"/>
<dbReference type="STRING" id="1849047.A0A3D8Q9T8"/>
<accession>A0A3D8Q9T8</accession>
<feature type="repeat" description="ANK" evidence="1">
    <location>
        <begin position="311"/>
        <end position="343"/>
    </location>
</feature>
<dbReference type="Gene3D" id="2.30.60.10">
    <property type="entry name" value="Cyanovirin-N"/>
    <property type="match status" value="1"/>
</dbReference>
<dbReference type="Pfam" id="PF26639">
    <property type="entry name" value="Het-6_barrel"/>
    <property type="match status" value="1"/>
</dbReference>
<dbReference type="Pfam" id="PF12796">
    <property type="entry name" value="Ank_2"/>
    <property type="match status" value="1"/>
</dbReference>
<protein>
    <recommendedName>
        <fullName evidence="2">Cyanovirin-N domain-containing protein</fullName>
    </recommendedName>
</protein>
<sequence>MSAQSLQLNGYFKVMALNTTSRNLSLDGTSLKAECQNEEGHWKDADLELDQLLGNLSGNFVWMGKDFGKNARDIRLEGFILHALLPTSPTTWNPTHVDLNDRICNKDGLLCYMDRLNSFYCYRGSRNRETEHSFTHFSTPIPVDDGHRRYWDAAEAYEIESKRVENEKAFRGLPSFQYPPLPSKTSIRLLKIEDSAKASDAIHCSLVVVDLEKDPHYNALSYTWGSPFTNSTPELETFYLKTTSISCQGQLLSVRQNLHDALRRLRKTPPATEKRGRYNKTPIIQAAEDGHTRLVRTLLLEGADIMAQDCFGETALHYAAEKNRLEIVKLLVHAGSSISKLDNSRRTPMSCAKQNKHNKVVEFLESMERLGDRPDSKGIFFRRTITNEEYIWIDALCVNQNDNDEKATQVAMMGRIYQSAKSVIVWLGRERQDVHDTSAEDLLMDAWKLEPAGKNGKLDESILDLLLDDPQRHLSPSAPPSLKAAATDWLQTVDEREMCRWLLSLPYLNRSWFERAWIIQELIMGRETTVVCGQFQFSWDMFLLLFCIVDGSRALMRRGNNPRGGTGVGFDTIVYRSSAMISRNIGAGTFESPVMMLQRRRRAFNRFGAIPAMSALSLSRNFNTADARDKVFSILSVCSSIKLSTESGQHIIVPNYAQTAQNLFLEVGVYLLQTYGPCILSLYKGLETSTVPALPSWIPDLTIPIYSQSLGISVSSSARRIDRIYTSTIYSAALGLKHQQPVHHTPSYSLLLEGFKWNTVEEMMVQGLSDIGSDASTLTGWINLLSKLNGTPAERTELLWRTLISDEALGTHPAQNMFNQFQGWVKFLSCIEMIGCSTLLVDEITSKRTYPQEVLYPQKSRVQILATLAQIQQDLSSLCIPLSNAESERWKTLDEFTPEKGGYADWYYGLETRARSFAEVMHQKDISRRLFRTQNGYLGTCPEQTKVGDCIFIIPETSVPYVLRPVHDGQYKLVGEAYVHGIMHGEAVRDLAIEMDRFSII</sequence>
<dbReference type="InterPro" id="IPR010730">
    <property type="entry name" value="HET"/>
</dbReference>
<reference evidence="3 4" key="1">
    <citation type="journal article" date="2018" name="IMA Fungus">
        <title>IMA Genome-F 9: Draft genome sequence of Annulohypoxylon stygium, Aspergillus mulundensis, Berkeleyomyces basicola (syn. Thielaviopsis basicola), Ceratocystis smalleyi, two Cercospora beticola strains, Coleophoma cylindrospora, Fusarium fracticaudum, Phialophora cf. hyalina, and Morchella septimelata.</title>
        <authorList>
            <person name="Wingfield B.D."/>
            <person name="Bills G.F."/>
            <person name="Dong Y."/>
            <person name="Huang W."/>
            <person name="Nel W.J."/>
            <person name="Swalarsk-Parry B.S."/>
            <person name="Vaghefi N."/>
            <person name="Wilken P.M."/>
            <person name="An Z."/>
            <person name="de Beer Z.W."/>
            <person name="De Vos L."/>
            <person name="Chen L."/>
            <person name="Duong T.A."/>
            <person name="Gao Y."/>
            <person name="Hammerbacher A."/>
            <person name="Kikkert J.R."/>
            <person name="Li Y."/>
            <person name="Li H."/>
            <person name="Li K."/>
            <person name="Li Q."/>
            <person name="Liu X."/>
            <person name="Ma X."/>
            <person name="Naidoo K."/>
            <person name="Pethybridge S.J."/>
            <person name="Sun J."/>
            <person name="Steenkamp E.T."/>
            <person name="van der Nest M.A."/>
            <person name="van Wyk S."/>
            <person name="Wingfield M.J."/>
            <person name="Xiong C."/>
            <person name="Yue Q."/>
            <person name="Zhang X."/>
        </authorList>
    </citation>
    <scope>NUCLEOTIDE SEQUENCE [LARGE SCALE GENOMIC DNA]</scope>
    <source>
        <strain evidence="3 4">BP6252</strain>
    </source>
</reference>
<keyword evidence="4" id="KW-1185">Reference proteome</keyword>
<gene>
    <name evidence="3" type="ORF">BP6252_13081</name>
</gene>
<dbReference type="PANTHER" id="PTHR24148:SF64">
    <property type="entry name" value="HETEROKARYON INCOMPATIBILITY DOMAIN-CONTAINING PROTEIN"/>
    <property type="match status" value="1"/>
</dbReference>